<evidence type="ECO:0000259" key="7">
    <source>
        <dbReference type="Pfam" id="PF00082"/>
    </source>
</evidence>
<dbReference type="PANTHER" id="PTHR43806:SF65">
    <property type="entry name" value="SERINE PROTEASE APRX"/>
    <property type="match status" value="1"/>
</dbReference>
<dbReference type="Pfam" id="PF00082">
    <property type="entry name" value="Peptidase_S8"/>
    <property type="match status" value="1"/>
</dbReference>
<dbReference type="InterPro" id="IPR023828">
    <property type="entry name" value="Peptidase_S8_Ser-AS"/>
</dbReference>
<evidence type="ECO:0000256" key="6">
    <source>
        <dbReference type="SAM" id="SignalP"/>
    </source>
</evidence>
<dbReference type="InterPro" id="IPR022398">
    <property type="entry name" value="Peptidase_S8_His-AS"/>
</dbReference>
<feature type="active site" description="Charge relay system" evidence="5">
    <location>
        <position position="438"/>
    </location>
</feature>
<evidence type="ECO:0000256" key="4">
    <source>
        <dbReference type="ARBA" id="ARBA00022825"/>
    </source>
</evidence>
<feature type="chain" id="PRO_5045927049" evidence="6">
    <location>
        <begin position="20"/>
        <end position="1237"/>
    </location>
</feature>
<dbReference type="PANTHER" id="PTHR43806">
    <property type="entry name" value="PEPTIDASE S8"/>
    <property type="match status" value="1"/>
</dbReference>
<dbReference type="InterPro" id="IPR015500">
    <property type="entry name" value="Peptidase_S8_subtilisin-rel"/>
</dbReference>
<accession>A0ABV7YDN3</accession>
<feature type="active site" description="Charge relay system" evidence="5">
    <location>
        <position position="259"/>
    </location>
</feature>
<dbReference type="RefSeq" id="WP_205120806.1">
    <property type="nucleotide sequence ID" value="NZ_JAFBCM010000001.1"/>
</dbReference>
<gene>
    <name evidence="8" type="ORF">ACFOUW_15660</name>
</gene>
<feature type="active site" description="Charge relay system" evidence="5">
    <location>
        <position position="227"/>
    </location>
</feature>
<dbReference type="InterPro" id="IPR000209">
    <property type="entry name" value="Peptidase_S8/S53_dom"/>
</dbReference>
<dbReference type="PROSITE" id="PS51892">
    <property type="entry name" value="SUBTILASE"/>
    <property type="match status" value="1"/>
</dbReference>
<dbReference type="PRINTS" id="PR00723">
    <property type="entry name" value="SUBTILISIN"/>
</dbReference>
<feature type="domain" description="Peptidase S8/S53" evidence="7">
    <location>
        <begin position="218"/>
        <end position="485"/>
    </location>
</feature>
<dbReference type="EMBL" id="JBHRZH010000012">
    <property type="protein sequence ID" value="MFC3762278.1"/>
    <property type="molecule type" value="Genomic_DNA"/>
</dbReference>
<comment type="similarity">
    <text evidence="1 5">Belongs to the peptidase S8 family.</text>
</comment>
<keyword evidence="9" id="KW-1185">Reference proteome</keyword>
<evidence type="ECO:0000313" key="8">
    <source>
        <dbReference type="EMBL" id="MFC3762278.1"/>
    </source>
</evidence>
<comment type="caution">
    <text evidence="8">The sequence shown here is derived from an EMBL/GenBank/DDBJ whole genome shotgun (WGS) entry which is preliminary data.</text>
</comment>
<reference evidence="9" key="1">
    <citation type="journal article" date="2019" name="Int. J. Syst. Evol. Microbiol.">
        <title>The Global Catalogue of Microorganisms (GCM) 10K type strain sequencing project: providing services to taxonomists for standard genome sequencing and annotation.</title>
        <authorList>
            <consortium name="The Broad Institute Genomics Platform"/>
            <consortium name="The Broad Institute Genome Sequencing Center for Infectious Disease"/>
            <person name="Wu L."/>
            <person name="Ma J."/>
        </authorList>
    </citation>
    <scope>NUCLEOTIDE SEQUENCE [LARGE SCALE GENOMIC DNA]</scope>
    <source>
        <strain evidence="9">CGMCC 4.7241</strain>
    </source>
</reference>
<feature type="signal peptide" evidence="6">
    <location>
        <begin position="1"/>
        <end position="19"/>
    </location>
</feature>
<dbReference type="Gene3D" id="3.40.50.200">
    <property type="entry name" value="Peptidase S8/S53 domain"/>
    <property type="match status" value="1"/>
</dbReference>
<dbReference type="CDD" id="cd07487">
    <property type="entry name" value="Peptidases_S8_1"/>
    <property type="match status" value="1"/>
</dbReference>
<evidence type="ECO:0000256" key="2">
    <source>
        <dbReference type="ARBA" id="ARBA00022670"/>
    </source>
</evidence>
<dbReference type="Proteomes" id="UP001595699">
    <property type="component" value="Unassembled WGS sequence"/>
</dbReference>
<evidence type="ECO:0000256" key="5">
    <source>
        <dbReference type="PROSITE-ProRule" id="PRU01240"/>
    </source>
</evidence>
<keyword evidence="3 5" id="KW-0378">Hydrolase</keyword>
<dbReference type="PROSITE" id="PS00137">
    <property type="entry name" value="SUBTILASE_HIS"/>
    <property type="match status" value="1"/>
</dbReference>
<sequence length="1237" mass="130537">MASVGVLSALVLNAPAGHAAPDPAPAQQTAPAGAKSYTLTLVTGDVARLSVLPDGRQSATLVPQAGKPGKVSAGYQTSLVKGDLRLVPAEAYPYLAAGRLDPELFNLTSLVEQGFAGRTLPLLLTPTAANARARKAPVMPKALARQRTFSSIATLAVTPLDGQVRTFWESVDDDRRTVRPTLANGIDKIWLDARVKVTLDKSTKQIGADKAWQAGLDGKGVKVAVLDTGYDQAHPDLKKSVQSSKSFVPEESVQDLQGHGTHVASTIAGSGAASTDGKVRKGVAPGASLLVGKVLDNTGSGYDSWILGGMEWAIANGAKIVSMSLGGAVPSDGSDALSQAVDTMSANSGTLFVIAAGNAGPNATTVTFPGAATSALTVGAVDRDGALAPFSSRGPRLGDRMVKPEVTAPGVGIVAARAAGTHIGGDVSEYYTGLSGTSMATPHVAGAAAIVAQKHPTWTGQQLKNALISSARPSTKASAAEQGLGLVDIPAALKGNVVGTPSIALGTIAWTGTERPKAERTLSYTNTGNREVTVRLSADVANIAYGRHPDARVRFFPSTLKIAPGKTATATVALDVDGTRPGTYAGRLVARSSNGTNVQTAYSAVVEGELNTITVDVTDRLGRPADGALTSLVVQSIDAEELTAYAIDAGKAVVQVPDGRYSLTVFATTEDEEEYPESMTLFAKPELEVRGSTAVRFDARTAERVNLSTPKEADPNAFIIAWHRGVNGKHALLGWTLFGGTTKEVYVGHVDRPRTGTFEVTHRWDLEQPLLSVDVLGEGGFKVPSPDGQWGTHFVGNAVLRIVDAGTATPAELANANVAGAVALVRWTSYQNTRAQIEATAAAGAKVMLLWRDAPGYWSDGVWEGPIPFYTVQYEGGRRLYDLLVKGERQAKLAGVSDSTYRYDLMFVERQVRGPINYDARKLPMATITTDFHQHAKKVGKSESRSAWVEGNPVGYPITRQVKAPLHRTDYVNAGVWSTSTTADLWDWVGSEFGLNQELGRGDTAHQDVWGAITRPGIPDVVGGEADGLPVARYEDAIRALIPPFVSGDATTYGWNDNRGLQSKSTLSLHRNGKLVESFAGSAGKFPVPAASARYELRYDVTRLPASWANTSTATRSVWSFTSGHVRTRKVLPLLQVRYDLDVDLQNAVSRAGGAALTLRPGYQPGASGPGRIQLRAEVSYDGNTWRTVGTSGWNAPLKAKLPKAPAGATEATLRVTAADRGGNKLVQTIENAWHLK</sequence>
<keyword evidence="2 5" id="KW-0645">Protease</keyword>
<dbReference type="InterPro" id="IPR036852">
    <property type="entry name" value="Peptidase_S8/S53_dom_sf"/>
</dbReference>
<evidence type="ECO:0000256" key="1">
    <source>
        <dbReference type="ARBA" id="ARBA00011073"/>
    </source>
</evidence>
<protein>
    <submittedName>
        <fullName evidence="8">S8 family serine peptidase</fullName>
    </submittedName>
</protein>
<name>A0ABV7YDN3_9ACTN</name>
<proteinExistence type="inferred from homology"/>
<keyword evidence="4 5" id="KW-0720">Serine protease</keyword>
<evidence type="ECO:0000256" key="3">
    <source>
        <dbReference type="ARBA" id="ARBA00022801"/>
    </source>
</evidence>
<evidence type="ECO:0000313" key="9">
    <source>
        <dbReference type="Proteomes" id="UP001595699"/>
    </source>
</evidence>
<dbReference type="Gene3D" id="3.50.30.30">
    <property type="match status" value="1"/>
</dbReference>
<dbReference type="PROSITE" id="PS00138">
    <property type="entry name" value="SUBTILASE_SER"/>
    <property type="match status" value="1"/>
</dbReference>
<dbReference type="InterPro" id="IPR050131">
    <property type="entry name" value="Peptidase_S8_subtilisin-like"/>
</dbReference>
<organism evidence="8 9">
    <name type="scientific">Tenggerimyces flavus</name>
    <dbReference type="NCBI Taxonomy" id="1708749"/>
    <lineage>
        <taxon>Bacteria</taxon>
        <taxon>Bacillati</taxon>
        <taxon>Actinomycetota</taxon>
        <taxon>Actinomycetes</taxon>
        <taxon>Propionibacteriales</taxon>
        <taxon>Nocardioidaceae</taxon>
        <taxon>Tenggerimyces</taxon>
    </lineage>
</organism>
<dbReference type="SUPFAM" id="SSF52743">
    <property type="entry name" value="Subtilisin-like"/>
    <property type="match status" value="1"/>
</dbReference>
<keyword evidence="6" id="KW-0732">Signal</keyword>